<dbReference type="InterPro" id="IPR050216">
    <property type="entry name" value="LRR_domain-containing"/>
</dbReference>
<dbReference type="GO" id="GO:0005737">
    <property type="term" value="C:cytoplasm"/>
    <property type="evidence" value="ECO:0007669"/>
    <property type="project" value="TreeGrafter"/>
</dbReference>
<evidence type="ECO:0000256" key="2">
    <source>
        <dbReference type="ARBA" id="ARBA00012483"/>
    </source>
</evidence>
<dbReference type="PANTHER" id="PTHR48051:SF1">
    <property type="entry name" value="RAS SUPPRESSOR PROTEIN 1"/>
    <property type="match status" value="1"/>
</dbReference>
<evidence type="ECO:0000259" key="7">
    <source>
        <dbReference type="PROSITE" id="PS52053"/>
    </source>
</evidence>
<dbReference type="InterPro" id="IPR032675">
    <property type="entry name" value="LRR_dom_sf"/>
</dbReference>
<evidence type="ECO:0000256" key="3">
    <source>
        <dbReference type="ARBA" id="ARBA00022614"/>
    </source>
</evidence>
<keyword evidence="6" id="KW-1035">Host cytoplasm</keyword>
<dbReference type="Gene3D" id="1.20.58.360">
    <property type="entry name" value="Shigella T3SS effector IpaH defines"/>
    <property type="match status" value="1"/>
</dbReference>
<name>A0A4R7V1D3_9PSED</name>
<dbReference type="Pfam" id="PF14496">
    <property type="entry name" value="NEL"/>
    <property type="match status" value="1"/>
</dbReference>
<sequence length="1626" mass="180395">MDVKSEKLKTPEMTPAQQGVFFELFKEQIPAWLLGSSSAVRNALYVSLKASYKSRHLAREQGKAFSSPQRFCAPLLAKAMSQKLGEPFEVAGVLFQHVRSTSSLLGLRKKLVLPIKRDLLTAACENFELSETKSGNYSENSFLYIPPRVTGKRSRILPLEPHEFAKLCRDLDLGAQYQKHVDALFGSDTQTGSLQAASVACSKDQFDVDRHIALMRGHISADVYAMLESVKDSASTISLGTQTLGYHHLEMLGVTLRGPMLIGPMGAGADADKRCVVYIPGDPDHPLKEYASFPMFERQLSMRLRDVKWRSFFLRFVLLGERSTFITGLNVRLLNATATQFPFATFYLPVTAVSLGGDAKHDLFLALFRHHSKRVHAESRLLVVPTGDEDEKTRLARLDTYKSLGLNTLAIFASFVPVLGEMMFAVAGLQLLNEVYEGVESWAHGDQEHATDCLFDTLENLILMAAFAAGGVTAGKAYKTVRSSTFIQRLRRMRIEGNAHRLWHPDMAAYRQWEPALAGLSTDNQGLIWQGDKRFLPLGTEAYAVRPVTGTGLWEVRGTPSSTRYRPLLETNGAGAWRHDSELAQGWSQLTLLRRLGYRQEGLPDARALQVIACTGIDETQLRQSFVQRGETMALLADTVRRFRADAQVSQFLQQTGTPSLASSADADLQLYLLTKASRWPADLVVVVKGAGAQEVARYGVETATRRLEVSEDALRQGQFHAALLAALKADERSNLVGSSTEKESDQIALLTAYIREHAPGLRTALMNRLYRRADVCENTRGEAICKAFSPLSASIADELVRHADVNEWEQLDSAQVPLRLAEEARRYQTIQRLNRAYEGLYLEAVSSRDADRLVLDTLTHLPGWPGDVSVEITEAAEPATDNNRVGAIGAFHKVTIEGDADRYQGLDTQGLVVSTRSSRTRADFFQTLWETLPLHARKALGVASDTDGSALRQKITALALQRRRAFSTLLSGETLDAGYRSPMGLADRQVEHSMGLSAPDTSPLLSRSPAIMGRATELYPSHSIDQIKLFVASLDADDVLALRKLEQMRVEYATMVEGLERWIHRDTWYHTDDGTREMVPSHSKSRAARAIQRAWRRETCMTHESGESVHSLTLDSVPLGDLPVIVADFSHIAVLQMRGVGASAGLNTFLRNFPRLGTLELSGNGLTRIPQAIEDMSALRHLDLSENRIELTERSDPEFGNNNALVSLDLSLNRTLGRAPRIAAQRQLCRLDLRACGIAEWPSDIEALTHLQALDLRDNNIAEVPAAVFKYRTALNRGTNIDGNPLSATTLKAIAHYQKTEGIGLGVMTNDYPGTAWQAADKEGARWVNGLSQVSVARAQEVLRSLLADPQSRDFFEMLERLRGTADFTRTRDQLAQRLWRVLEAMCTDARLRRTLFRMARAGQASAVNVDALFSELEVRFLCSRASAASRTGTQTLEGELIGLLRGLFRLHEVQRHALMDVAQRAQSGSVTARQALDISLLYRVRLAERLQLPGQPRQLNMALDVEVTDGQIDQVCQEVILAEQGAQLLESVSQEEFWSEYLLTTQRAAFEDNLQRSGRSLAQLERQTGLSRQAASQQMKTILDNFRNEGAQVRRRLTTLALSRHPGLTLPPATVPGRFGQSKG</sequence>
<accession>A0A4R7V1D3</accession>
<dbReference type="SMART" id="SM00369">
    <property type="entry name" value="LRR_TYP"/>
    <property type="match status" value="3"/>
</dbReference>
<dbReference type="Pfam" id="PF20178">
    <property type="entry name" value="ToxA_N"/>
    <property type="match status" value="1"/>
</dbReference>
<evidence type="ECO:0000313" key="9">
    <source>
        <dbReference type="Proteomes" id="UP000295804"/>
    </source>
</evidence>
<dbReference type="InterPro" id="IPR029487">
    <property type="entry name" value="NEL_dom"/>
</dbReference>
<dbReference type="EC" id="2.3.2.27" evidence="2"/>
<evidence type="ECO:0000256" key="6">
    <source>
        <dbReference type="PROSITE-ProRule" id="PRU01398"/>
    </source>
</evidence>
<feature type="domain" description="NEL" evidence="7">
    <location>
        <begin position="1320"/>
        <end position="1619"/>
    </location>
</feature>
<organism evidence="8 9">
    <name type="scientific">Pseudomonas helmanticensis</name>
    <dbReference type="NCBI Taxonomy" id="1471381"/>
    <lineage>
        <taxon>Bacteria</taxon>
        <taxon>Pseudomonadati</taxon>
        <taxon>Pseudomonadota</taxon>
        <taxon>Gammaproteobacteria</taxon>
        <taxon>Pseudomonadales</taxon>
        <taxon>Pseudomonadaceae</taxon>
        <taxon>Pseudomonas</taxon>
    </lineage>
</organism>
<keyword evidence="6" id="KW-0964">Secreted</keyword>
<comment type="caution">
    <text evidence="6">Lacks conserved residue(s) required for the propagation of feature annotation.</text>
</comment>
<dbReference type="GO" id="GO:0016567">
    <property type="term" value="P:protein ubiquitination"/>
    <property type="evidence" value="ECO:0007669"/>
    <property type="project" value="InterPro"/>
</dbReference>
<keyword evidence="8" id="KW-0436">Ligase</keyword>
<evidence type="ECO:0000256" key="5">
    <source>
        <dbReference type="ARBA" id="ARBA00023026"/>
    </source>
</evidence>
<dbReference type="InterPro" id="IPR046673">
    <property type="entry name" value="ToxA_N"/>
</dbReference>
<dbReference type="PROSITE" id="PS52053">
    <property type="entry name" value="NEL"/>
    <property type="match status" value="1"/>
</dbReference>
<gene>
    <name evidence="8" type="ORF">EDF87_11790</name>
</gene>
<dbReference type="InterPro" id="IPR003591">
    <property type="entry name" value="Leu-rich_rpt_typical-subtyp"/>
</dbReference>
<dbReference type="GO" id="GO:0061630">
    <property type="term" value="F:ubiquitin protein ligase activity"/>
    <property type="evidence" value="ECO:0007669"/>
    <property type="project" value="UniProtKB-EC"/>
</dbReference>
<comment type="catalytic activity">
    <reaction evidence="1">
        <text>S-ubiquitinyl-[E2 ubiquitin-conjugating enzyme]-L-cysteine + [acceptor protein]-L-lysine = [E2 ubiquitin-conjugating enzyme]-L-cysteine + N(6)-ubiquitinyl-[acceptor protein]-L-lysine.</text>
        <dbReference type="EC" id="2.3.2.27"/>
    </reaction>
</comment>
<dbReference type="RefSeq" id="WP_134177531.1">
    <property type="nucleotide sequence ID" value="NZ_SOCQ01000017.1"/>
</dbReference>
<proteinExistence type="inferred from homology"/>
<dbReference type="EMBL" id="SOCQ01000017">
    <property type="protein sequence ID" value="TDV41216.1"/>
    <property type="molecule type" value="Genomic_DNA"/>
</dbReference>
<dbReference type="Gene3D" id="3.80.10.10">
    <property type="entry name" value="Ribonuclease Inhibitor"/>
    <property type="match status" value="1"/>
</dbReference>
<evidence type="ECO:0000256" key="4">
    <source>
        <dbReference type="ARBA" id="ARBA00022737"/>
    </source>
</evidence>
<keyword evidence="3" id="KW-0433">Leucine-rich repeat</keyword>
<comment type="similarity">
    <text evidence="6">Belongs to the LRR-containing bacterial E3 ligase family.</text>
</comment>
<keyword evidence="6" id="KW-0833">Ubl conjugation pathway</keyword>
<evidence type="ECO:0000313" key="8">
    <source>
        <dbReference type="EMBL" id="TDV41216.1"/>
    </source>
</evidence>
<dbReference type="GO" id="GO:0016874">
    <property type="term" value="F:ligase activity"/>
    <property type="evidence" value="ECO:0007669"/>
    <property type="project" value="UniProtKB-KW"/>
</dbReference>
<keyword evidence="5" id="KW-0843">Virulence</keyword>
<reference evidence="8 9" key="1">
    <citation type="submission" date="2019-03" db="EMBL/GenBank/DDBJ databases">
        <title>Genomic analyses of the natural microbiome of Caenorhabditis elegans.</title>
        <authorList>
            <person name="Samuel B."/>
        </authorList>
    </citation>
    <scope>NUCLEOTIDE SEQUENCE [LARGE SCALE GENOMIC DNA]</scope>
    <source>
        <strain evidence="8 9">BIGb0525</strain>
    </source>
</reference>
<dbReference type="Proteomes" id="UP000295804">
    <property type="component" value="Unassembled WGS sequence"/>
</dbReference>
<evidence type="ECO:0000256" key="1">
    <source>
        <dbReference type="ARBA" id="ARBA00000900"/>
    </source>
</evidence>
<dbReference type="SUPFAM" id="SSF52058">
    <property type="entry name" value="L domain-like"/>
    <property type="match status" value="1"/>
</dbReference>
<dbReference type="PANTHER" id="PTHR48051">
    <property type="match status" value="1"/>
</dbReference>
<comment type="caution">
    <text evidence="8">The sequence shown here is derived from an EMBL/GenBank/DDBJ whole genome shotgun (WGS) entry which is preliminary data.</text>
</comment>
<keyword evidence="4" id="KW-0677">Repeat</keyword>
<protein>
    <recommendedName>
        <fullName evidence="2">RING-type E3 ubiquitin transferase</fullName>
        <ecNumber evidence="2">2.3.2.27</ecNumber>
    </recommendedName>
</protein>
<dbReference type="GO" id="GO:0005576">
    <property type="term" value="C:extracellular region"/>
    <property type="evidence" value="ECO:0007669"/>
    <property type="project" value="UniProtKB-UniRule"/>
</dbReference>